<evidence type="ECO:0000259" key="2">
    <source>
        <dbReference type="Pfam" id="PF12229"/>
    </source>
</evidence>
<dbReference type="AlphaFoldDB" id="A0A895Y817"/>
<keyword evidence="4" id="KW-1185">Reference proteome</keyword>
<keyword evidence="1" id="KW-0732">Signal</keyword>
<dbReference type="InterPro" id="IPR052913">
    <property type="entry name" value="Glycopeptide_resist_protein"/>
</dbReference>
<sequence length="579" mass="62191">MKIIKLPRLSRTLVLVLAGVLAVLASGLGATTAYAYAGDVPRGTTVLGVDLGAKSHDAARQTLQEALEQHADELAAPVPVRVGEVELELDPAEIGLAVDVDATVAAAAERVGPFAALFGTRDVPPVVTVDEEALEEELAEPAAEAGASMTMPEITFEGTEPVPVYPEPGLGLDQEQTVQALAEGWPQALGDAGGWRQPGVVALPLVEIHPVTTAEEVDRLVTEVAEPAVAAPVAVTSDGQEWQVPPAAIAASLDLTADKQGEIVPRIDDEALREALAEELDEIETAPVDATVALRSGEPTVVESEDGEAVEIEALADELLAVVSEPAPRTVAAEMTTVSADFTTADAEDLGIREQVSSFTTNFEGGLSTPRNHNIATVADMVDGAVVLPGETFSLNGYTGERGYDEGFQDAPVILDGRLQPAVGGGISQFTTTLFNASYYAGLEDVEHHPHSYHYSRYPAVIEATIFYPSLDMQFRNDTQYGVLIDTSYDDDSITVSMWSTKVWDDVTTEWSDRREVTEPERRYVEPDDTCIETQGIEGFTQDAWRIFHRDGIEVNREKFTWTYSAQPEVICGEDPDDD</sequence>
<dbReference type="PANTHER" id="PTHR35788:SF1">
    <property type="entry name" value="EXPORTED PROTEIN"/>
    <property type="match status" value="1"/>
</dbReference>
<name>A0A895Y817_9ACTN</name>
<proteinExistence type="predicted"/>
<feature type="chain" id="PRO_5034975121" evidence="1">
    <location>
        <begin position="36"/>
        <end position="579"/>
    </location>
</feature>
<evidence type="ECO:0000256" key="1">
    <source>
        <dbReference type="SAM" id="SignalP"/>
    </source>
</evidence>
<dbReference type="InterPro" id="IPR007391">
    <property type="entry name" value="Vancomycin_resist_VanW"/>
</dbReference>
<dbReference type="InterPro" id="IPR022029">
    <property type="entry name" value="YoaR-like_PG-bd"/>
</dbReference>
<dbReference type="Pfam" id="PF04294">
    <property type="entry name" value="VanW"/>
    <property type="match status" value="1"/>
</dbReference>
<feature type="domain" description="YoaR-like putative peptidoglycan binding" evidence="2">
    <location>
        <begin position="213"/>
        <end position="331"/>
    </location>
</feature>
<gene>
    <name evidence="3" type="ORF">JQS43_20240</name>
</gene>
<evidence type="ECO:0000313" key="3">
    <source>
        <dbReference type="EMBL" id="QSB13857.1"/>
    </source>
</evidence>
<dbReference type="PANTHER" id="PTHR35788">
    <property type="entry name" value="EXPORTED PROTEIN-RELATED"/>
    <property type="match status" value="1"/>
</dbReference>
<dbReference type="RefSeq" id="WP_239675969.1">
    <property type="nucleotide sequence ID" value="NZ_CP070499.1"/>
</dbReference>
<protein>
    <submittedName>
        <fullName evidence="3">VanW family protein</fullName>
    </submittedName>
</protein>
<dbReference type="Proteomes" id="UP000662857">
    <property type="component" value="Chromosome"/>
</dbReference>
<evidence type="ECO:0000313" key="4">
    <source>
        <dbReference type="Proteomes" id="UP000662857"/>
    </source>
</evidence>
<accession>A0A895Y817</accession>
<dbReference type="Pfam" id="PF12229">
    <property type="entry name" value="PG_binding_4"/>
    <property type="match status" value="2"/>
</dbReference>
<feature type="signal peptide" evidence="1">
    <location>
        <begin position="1"/>
        <end position="35"/>
    </location>
</feature>
<feature type="domain" description="YoaR-like putative peptidoglycan binding" evidence="2">
    <location>
        <begin position="89"/>
        <end position="184"/>
    </location>
</feature>
<organism evidence="3 4">
    <name type="scientific">Natronosporangium hydrolyticum</name>
    <dbReference type="NCBI Taxonomy" id="2811111"/>
    <lineage>
        <taxon>Bacteria</taxon>
        <taxon>Bacillati</taxon>
        <taxon>Actinomycetota</taxon>
        <taxon>Actinomycetes</taxon>
        <taxon>Micromonosporales</taxon>
        <taxon>Micromonosporaceae</taxon>
        <taxon>Natronosporangium</taxon>
    </lineage>
</organism>
<reference evidence="3" key="1">
    <citation type="submission" date="2021-02" db="EMBL/GenBank/DDBJ databases">
        <title>Natrosporangium hydrolyticum gen. nov., sp. nov, a haloalkaliphilic actinobacterium from a soda solonchak soil.</title>
        <authorList>
            <person name="Sorokin D.Y."/>
            <person name="Khijniak T.V."/>
            <person name="Zakharycheva A.P."/>
            <person name="Boueva O.V."/>
            <person name="Ariskina E.V."/>
            <person name="Hahnke R.L."/>
            <person name="Bunk B."/>
            <person name="Sproer C."/>
            <person name="Schumann P."/>
            <person name="Evtushenko L.I."/>
            <person name="Kublanov I.V."/>
        </authorList>
    </citation>
    <scope>NUCLEOTIDE SEQUENCE</scope>
    <source>
        <strain evidence="3">DSM 106523</strain>
    </source>
</reference>
<dbReference type="KEGG" id="nhy:JQS43_20240"/>
<dbReference type="EMBL" id="CP070499">
    <property type="protein sequence ID" value="QSB13857.1"/>
    <property type="molecule type" value="Genomic_DNA"/>
</dbReference>